<proteinExistence type="predicted"/>
<dbReference type="OrthoDB" id="8265192at2"/>
<evidence type="ECO:0000256" key="1">
    <source>
        <dbReference type="SAM" id="Coils"/>
    </source>
</evidence>
<accession>A0A0J9E7Q9</accession>
<dbReference type="AlphaFoldDB" id="A0A0J9E7Q9"/>
<reference evidence="2 3" key="1">
    <citation type="submission" date="2015-06" db="EMBL/GenBank/DDBJ databases">
        <title>Draft genome sequence of an Alphaproteobacteria species associated to the Mediterranean sponge Oscarella lobularis.</title>
        <authorList>
            <person name="Jourda C."/>
            <person name="Santini S."/>
            <person name="Claverie J.-M."/>
        </authorList>
    </citation>
    <scope>NUCLEOTIDE SEQUENCE [LARGE SCALE GENOMIC DNA]</scope>
    <source>
        <strain evidence="2">IGS</strain>
    </source>
</reference>
<evidence type="ECO:0000313" key="3">
    <source>
        <dbReference type="Proteomes" id="UP000037178"/>
    </source>
</evidence>
<keyword evidence="3" id="KW-1185">Reference proteome</keyword>
<protein>
    <submittedName>
        <fullName evidence="2">Uncharacterized protein</fullName>
    </submittedName>
</protein>
<dbReference type="PATRIC" id="fig|1675527.3.peg.3922"/>
<name>A0A0J9E7Q9_9RHOB</name>
<feature type="coiled-coil region" evidence="1">
    <location>
        <begin position="29"/>
        <end position="56"/>
    </location>
</feature>
<dbReference type="RefSeq" id="WP_049644334.1">
    <property type="nucleotide sequence ID" value="NZ_LFTY01000002.1"/>
</dbReference>
<keyword evidence="1" id="KW-0175">Coiled coil</keyword>
<organism evidence="2 3">
    <name type="scientific">Candidatus Rhodobacter oscarellae</name>
    <dbReference type="NCBI Taxonomy" id="1675527"/>
    <lineage>
        <taxon>Bacteria</taxon>
        <taxon>Pseudomonadati</taxon>
        <taxon>Pseudomonadota</taxon>
        <taxon>Alphaproteobacteria</taxon>
        <taxon>Rhodobacterales</taxon>
        <taxon>Rhodobacter group</taxon>
        <taxon>Rhodobacter</taxon>
    </lineage>
</organism>
<comment type="caution">
    <text evidence="2">The sequence shown here is derived from an EMBL/GenBank/DDBJ whole genome shotgun (WGS) entry which is preliminary data.</text>
</comment>
<dbReference type="STRING" id="1675527.AIOL_003742"/>
<evidence type="ECO:0000313" key="2">
    <source>
        <dbReference type="EMBL" id="KMW58762.1"/>
    </source>
</evidence>
<gene>
    <name evidence="2" type="ORF">AIOL_003742</name>
</gene>
<dbReference type="Proteomes" id="UP000037178">
    <property type="component" value="Unassembled WGS sequence"/>
</dbReference>
<sequence>MIPPADTQTGAIQVAADTLWKMQTQSANAALERDDIEQAEQLYASALAEAEDLLAKAENGLNLPQAPVLLVVSHHNIAELELGRSRPARATTHYQAAFDCLLELAAKTTAPDTLRQLCASQLQPAMVALATHLQMTGASRSRIAQEIARVRKLMWTPNARAC</sequence>
<dbReference type="EMBL" id="LFTY01000002">
    <property type="protein sequence ID" value="KMW58762.1"/>
    <property type="molecule type" value="Genomic_DNA"/>
</dbReference>